<reference evidence="2" key="1">
    <citation type="journal article" date="2023" name="G3 (Bethesda)">
        <title>Genome assembly and association tests identify interacting loci associated with vigor, precocity, and sex in interspecific pistachio rootstocks.</title>
        <authorList>
            <person name="Palmer W."/>
            <person name="Jacygrad E."/>
            <person name="Sagayaradj S."/>
            <person name="Cavanaugh K."/>
            <person name="Han R."/>
            <person name="Bertier L."/>
            <person name="Beede B."/>
            <person name="Kafkas S."/>
            <person name="Golino D."/>
            <person name="Preece J."/>
            <person name="Michelmore R."/>
        </authorList>
    </citation>
    <scope>NUCLEOTIDE SEQUENCE [LARGE SCALE GENOMIC DNA]</scope>
</reference>
<sequence>MAEFTVNFAIETWGSFLCLSKKEVESIKSELESIQSFLRDADSRAAEEEGESNGVLT</sequence>
<protein>
    <submittedName>
        <fullName evidence="1">Uncharacterized protein</fullName>
    </submittedName>
</protein>
<comment type="caution">
    <text evidence="1">The sequence shown here is derived from an EMBL/GenBank/DDBJ whole genome shotgun (WGS) entry which is preliminary data.</text>
</comment>
<dbReference type="Proteomes" id="UP001164250">
    <property type="component" value="Chromosome 3"/>
</dbReference>
<dbReference type="EMBL" id="CM047899">
    <property type="protein sequence ID" value="KAJ0102881.1"/>
    <property type="molecule type" value="Genomic_DNA"/>
</dbReference>
<proteinExistence type="predicted"/>
<gene>
    <name evidence="1" type="ORF">Patl1_03743</name>
</gene>
<accession>A0ACC1BUZ9</accession>
<keyword evidence="2" id="KW-1185">Reference proteome</keyword>
<name>A0ACC1BUZ9_9ROSI</name>
<evidence type="ECO:0000313" key="2">
    <source>
        <dbReference type="Proteomes" id="UP001164250"/>
    </source>
</evidence>
<evidence type="ECO:0000313" key="1">
    <source>
        <dbReference type="EMBL" id="KAJ0102881.1"/>
    </source>
</evidence>
<organism evidence="1 2">
    <name type="scientific">Pistacia atlantica</name>
    <dbReference type="NCBI Taxonomy" id="434234"/>
    <lineage>
        <taxon>Eukaryota</taxon>
        <taxon>Viridiplantae</taxon>
        <taxon>Streptophyta</taxon>
        <taxon>Embryophyta</taxon>
        <taxon>Tracheophyta</taxon>
        <taxon>Spermatophyta</taxon>
        <taxon>Magnoliopsida</taxon>
        <taxon>eudicotyledons</taxon>
        <taxon>Gunneridae</taxon>
        <taxon>Pentapetalae</taxon>
        <taxon>rosids</taxon>
        <taxon>malvids</taxon>
        <taxon>Sapindales</taxon>
        <taxon>Anacardiaceae</taxon>
        <taxon>Pistacia</taxon>
    </lineage>
</organism>